<accession>A0ABD4T4N7</accession>
<dbReference type="InterPro" id="IPR039424">
    <property type="entry name" value="SBP_5"/>
</dbReference>
<protein>
    <submittedName>
        <fullName evidence="5">ABC transporter substrate-binding protein</fullName>
    </submittedName>
</protein>
<gene>
    <name evidence="5" type="ORF">QQ91_0010250</name>
</gene>
<dbReference type="RefSeq" id="WP_166282098.1">
    <property type="nucleotide sequence ID" value="NZ_JTHE03000058.1"/>
</dbReference>
<evidence type="ECO:0000313" key="6">
    <source>
        <dbReference type="Proteomes" id="UP000031561"/>
    </source>
</evidence>
<dbReference type="Pfam" id="PF00496">
    <property type="entry name" value="SBP_bac_5"/>
    <property type="match status" value="1"/>
</dbReference>
<feature type="domain" description="Solute-binding protein family 5" evidence="4">
    <location>
        <begin position="73"/>
        <end position="484"/>
    </location>
</feature>
<dbReference type="InterPro" id="IPR000914">
    <property type="entry name" value="SBP_5_dom"/>
</dbReference>
<name>A0ABD4T4N7_9CYAN</name>
<dbReference type="PROSITE" id="PS51257">
    <property type="entry name" value="PROKAR_LIPOPROTEIN"/>
    <property type="match status" value="1"/>
</dbReference>
<keyword evidence="3" id="KW-0732">Signal</keyword>
<dbReference type="FunFam" id="3.10.105.10:FF:000006">
    <property type="entry name" value="Peptide ABC transporter substrate-binding protein"/>
    <property type="match status" value="1"/>
</dbReference>
<sequence length="583" mass="65723">MVILRRTLTLLLVGVLILALGGCSLKQSEGKIPTRVISTLSDPKTFNTVTSQEVNPVFGFVEEGLITSDGDGNIQPALAESWEFADEGKRITFTLREGLRWSDGHPLTVDDVLFTYNDIYLNEAIPADFRDLLRIGPEGKLPTVKKIDERRVEFSIPEPFAPFLRYTGIGLMPKHKLEKAVKTKDGKGNPEFLSLWGVGTDPREIVVPGPFQLDRYLTGERVILKKNPYYWRKDDQGRSQPYIDRIAIQIVENQDTGLLQFRTGGLDSTAVAPSYYSLLKREEEERNFKIYNGGLALSSSFISFNLNTGIRNGKPLVDPVKAAWFNNPEFRKAIAYGIDRKKMLVNIYQGLGEPQYSYIPVQSPYYLSPEDGLPTYDYDLDRAKSLLQQAGFTYNGQNQLQDGSGNQVRFTLYTNAGNQIREAMGAQIKQDLAKLGIQVDFAPIAFNTLVQKLSETLEWDAYLLGFSGGGVEPHSSANVILSDGGLHTFNQKPRPGQAPLENREVRDWEREIDRIWIEASQEIDEAKRRDLYGQVQTILQEQLPFIFMINPLVFEAIRNRVQGVEFTALGGSTWNIYEQSLVE</sequence>
<dbReference type="InterPro" id="IPR030678">
    <property type="entry name" value="Peptide/Ni-bd"/>
</dbReference>
<evidence type="ECO:0000256" key="3">
    <source>
        <dbReference type="ARBA" id="ARBA00022729"/>
    </source>
</evidence>
<organism evidence="5 6">
    <name type="scientific">Lyngbya confervoides BDU141951</name>
    <dbReference type="NCBI Taxonomy" id="1574623"/>
    <lineage>
        <taxon>Bacteria</taxon>
        <taxon>Bacillati</taxon>
        <taxon>Cyanobacteriota</taxon>
        <taxon>Cyanophyceae</taxon>
        <taxon>Oscillatoriophycideae</taxon>
        <taxon>Oscillatoriales</taxon>
        <taxon>Microcoleaceae</taxon>
        <taxon>Lyngbya</taxon>
    </lineage>
</organism>
<dbReference type="EMBL" id="JTHE03000058">
    <property type="protein sequence ID" value="MCM1983202.1"/>
    <property type="molecule type" value="Genomic_DNA"/>
</dbReference>
<dbReference type="AlphaFoldDB" id="A0ABD4T4N7"/>
<dbReference type="Gene3D" id="3.10.105.10">
    <property type="entry name" value="Dipeptide-binding Protein, Domain 3"/>
    <property type="match status" value="1"/>
</dbReference>
<evidence type="ECO:0000256" key="2">
    <source>
        <dbReference type="ARBA" id="ARBA00022448"/>
    </source>
</evidence>
<reference evidence="5 6" key="1">
    <citation type="journal article" date="2015" name="Genome Announc.">
        <title>Draft Genome Sequence of Filamentous Marine Cyanobacterium Lyngbya confervoides Strain BDU141951.</title>
        <authorList>
            <person name="Chandrababunaidu M.M."/>
            <person name="Sen D."/>
            <person name="Tripathy S."/>
        </authorList>
    </citation>
    <scope>NUCLEOTIDE SEQUENCE [LARGE SCALE GENOMIC DNA]</scope>
    <source>
        <strain evidence="5 6">BDU141951</strain>
    </source>
</reference>
<comment type="similarity">
    <text evidence="1">Belongs to the bacterial solute-binding protein 5 family.</text>
</comment>
<evidence type="ECO:0000259" key="4">
    <source>
        <dbReference type="Pfam" id="PF00496"/>
    </source>
</evidence>
<dbReference type="PIRSF" id="PIRSF002741">
    <property type="entry name" value="MppA"/>
    <property type="match status" value="1"/>
</dbReference>
<dbReference type="GO" id="GO:0042597">
    <property type="term" value="C:periplasmic space"/>
    <property type="evidence" value="ECO:0007669"/>
    <property type="project" value="UniProtKB-ARBA"/>
</dbReference>
<proteinExistence type="inferred from homology"/>
<dbReference type="CDD" id="cd08500">
    <property type="entry name" value="PBP2_NikA_DppA_OppA_like_4"/>
    <property type="match status" value="1"/>
</dbReference>
<dbReference type="Gene3D" id="3.40.190.10">
    <property type="entry name" value="Periplasmic binding protein-like II"/>
    <property type="match status" value="1"/>
</dbReference>
<comment type="caution">
    <text evidence="5">The sequence shown here is derived from an EMBL/GenBank/DDBJ whole genome shotgun (WGS) entry which is preliminary data.</text>
</comment>
<dbReference type="PANTHER" id="PTHR30290">
    <property type="entry name" value="PERIPLASMIC BINDING COMPONENT OF ABC TRANSPORTER"/>
    <property type="match status" value="1"/>
</dbReference>
<dbReference type="SUPFAM" id="SSF53850">
    <property type="entry name" value="Periplasmic binding protein-like II"/>
    <property type="match status" value="1"/>
</dbReference>
<dbReference type="PANTHER" id="PTHR30290:SF9">
    <property type="entry name" value="OLIGOPEPTIDE-BINDING PROTEIN APPA"/>
    <property type="match status" value="1"/>
</dbReference>
<keyword evidence="2" id="KW-0813">Transport</keyword>
<dbReference type="Gene3D" id="3.90.76.10">
    <property type="entry name" value="Dipeptide-binding Protein, Domain 1"/>
    <property type="match status" value="1"/>
</dbReference>
<keyword evidence="6" id="KW-1185">Reference proteome</keyword>
<evidence type="ECO:0000256" key="1">
    <source>
        <dbReference type="ARBA" id="ARBA00005695"/>
    </source>
</evidence>
<dbReference type="Proteomes" id="UP000031561">
    <property type="component" value="Unassembled WGS sequence"/>
</dbReference>
<evidence type="ECO:0000313" key="5">
    <source>
        <dbReference type="EMBL" id="MCM1983202.1"/>
    </source>
</evidence>